<accession>A0A3N4K084</accession>
<organism evidence="1 2">
    <name type="scientific">Choiromyces venosus 120613-1</name>
    <dbReference type="NCBI Taxonomy" id="1336337"/>
    <lineage>
        <taxon>Eukaryota</taxon>
        <taxon>Fungi</taxon>
        <taxon>Dikarya</taxon>
        <taxon>Ascomycota</taxon>
        <taxon>Pezizomycotina</taxon>
        <taxon>Pezizomycetes</taxon>
        <taxon>Pezizales</taxon>
        <taxon>Tuberaceae</taxon>
        <taxon>Choiromyces</taxon>
    </lineage>
</organism>
<sequence length="88" mass="9765">MDKELSGWCVQMDSGCSRDQIKEGRALNCFHSGEGDIAPCERDSLDVGRGEYTVDGIFDDQSPLSHGDAFLWYRGISQEEGFGCRGRL</sequence>
<proteinExistence type="predicted"/>
<dbReference type="AlphaFoldDB" id="A0A3N4K084"/>
<feature type="non-terminal residue" evidence="1">
    <location>
        <position position="1"/>
    </location>
</feature>
<protein>
    <submittedName>
        <fullName evidence="1">Uncharacterized protein</fullName>
    </submittedName>
</protein>
<reference evidence="1 2" key="1">
    <citation type="journal article" date="2018" name="Nat. Ecol. Evol.">
        <title>Pezizomycetes genomes reveal the molecular basis of ectomycorrhizal truffle lifestyle.</title>
        <authorList>
            <person name="Murat C."/>
            <person name="Payen T."/>
            <person name="Noel B."/>
            <person name="Kuo A."/>
            <person name="Morin E."/>
            <person name="Chen J."/>
            <person name="Kohler A."/>
            <person name="Krizsan K."/>
            <person name="Balestrini R."/>
            <person name="Da Silva C."/>
            <person name="Montanini B."/>
            <person name="Hainaut M."/>
            <person name="Levati E."/>
            <person name="Barry K.W."/>
            <person name="Belfiori B."/>
            <person name="Cichocki N."/>
            <person name="Clum A."/>
            <person name="Dockter R.B."/>
            <person name="Fauchery L."/>
            <person name="Guy J."/>
            <person name="Iotti M."/>
            <person name="Le Tacon F."/>
            <person name="Lindquist E.A."/>
            <person name="Lipzen A."/>
            <person name="Malagnac F."/>
            <person name="Mello A."/>
            <person name="Molinier V."/>
            <person name="Miyauchi S."/>
            <person name="Poulain J."/>
            <person name="Riccioni C."/>
            <person name="Rubini A."/>
            <person name="Sitrit Y."/>
            <person name="Splivallo R."/>
            <person name="Traeger S."/>
            <person name="Wang M."/>
            <person name="Zifcakova L."/>
            <person name="Wipf D."/>
            <person name="Zambonelli A."/>
            <person name="Paolocci F."/>
            <person name="Nowrousian M."/>
            <person name="Ottonello S."/>
            <person name="Baldrian P."/>
            <person name="Spatafora J.W."/>
            <person name="Henrissat B."/>
            <person name="Nagy L.G."/>
            <person name="Aury J.M."/>
            <person name="Wincker P."/>
            <person name="Grigoriev I.V."/>
            <person name="Bonfante P."/>
            <person name="Martin F.M."/>
        </authorList>
    </citation>
    <scope>NUCLEOTIDE SEQUENCE [LARGE SCALE GENOMIC DNA]</scope>
    <source>
        <strain evidence="1 2">120613-1</strain>
    </source>
</reference>
<dbReference type="Proteomes" id="UP000276215">
    <property type="component" value="Unassembled WGS sequence"/>
</dbReference>
<keyword evidence="2" id="KW-1185">Reference proteome</keyword>
<name>A0A3N4K084_9PEZI</name>
<evidence type="ECO:0000313" key="2">
    <source>
        <dbReference type="Proteomes" id="UP000276215"/>
    </source>
</evidence>
<evidence type="ECO:0000313" key="1">
    <source>
        <dbReference type="EMBL" id="RPB03723.1"/>
    </source>
</evidence>
<gene>
    <name evidence="1" type="ORF">L873DRAFT_1800238</name>
</gene>
<dbReference type="EMBL" id="ML120361">
    <property type="protein sequence ID" value="RPB03723.1"/>
    <property type="molecule type" value="Genomic_DNA"/>
</dbReference>